<comment type="caution">
    <text evidence="1">The sequence shown here is derived from an EMBL/GenBank/DDBJ whole genome shotgun (WGS) entry which is preliminary data.</text>
</comment>
<dbReference type="EMBL" id="VJMJ01000146">
    <property type="protein sequence ID" value="KAF0731256.1"/>
    <property type="molecule type" value="Genomic_DNA"/>
</dbReference>
<dbReference type="VEuPathDB" id="FungiDB:AeMF1_017101"/>
<sequence length="84" mass="9864">MESSFVVKKQELEPSVRRIIFRSILDDEAIPFDAKSYVSDNYGWIHIEENEDTSFVYKCFMRSNFSMLQPDDVDNLADLMDAFI</sequence>
<gene>
    <name evidence="1" type="ORF">Ae201684_011516</name>
</gene>
<dbReference type="AlphaFoldDB" id="A0A6G0WUX3"/>
<evidence type="ECO:0000313" key="2">
    <source>
        <dbReference type="Proteomes" id="UP000481153"/>
    </source>
</evidence>
<organism evidence="1 2">
    <name type="scientific">Aphanomyces euteiches</name>
    <dbReference type="NCBI Taxonomy" id="100861"/>
    <lineage>
        <taxon>Eukaryota</taxon>
        <taxon>Sar</taxon>
        <taxon>Stramenopiles</taxon>
        <taxon>Oomycota</taxon>
        <taxon>Saprolegniomycetes</taxon>
        <taxon>Saprolegniales</taxon>
        <taxon>Verrucalvaceae</taxon>
        <taxon>Aphanomyces</taxon>
    </lineage>
</organism>
<proteinExistence type="predicted"/>
<dbReference type="Proteomes" id="UP000481153">
    <property type="component" value="Unassembled WGS sequence"/>
</dbReference>
<keyword evidence="2" id="KW-1185">Reference proteome</keyword>
<accession>A0A6G0WUX3</accession>
<reference evidence="1 2" key="1">
    <citation type="submission" date="2019-07" db="EMBL/GenBank/DDBJ databases">
        <title>Genomics analysis of Aphanomyces spp. identifies a new class of oomycete effector associated with host adaptation.</title>
        <authorList>
            <person name="Gaulin E."/>
        </authorList>
    </citation>
    <scope>NUCLEOTIDE SEQUENCE [LARGE SCALE GENOMIC DNA]</scope>
    <source>
        <strain evidence="1 2">ATCC 201684</strain>
    </source>
</reference>
<name>A0A6G0WUX3_9STRA</name>
<protein>
    <submittedName>
        <fullName evidence="1">Uncharacterized protein</fullName>
    </submittedName>
</protein>
<evidence type="ECO:0000313" key="1">
    <source>
        <dbReference type="EMBL" id="KAF0731256.1"/>
    </source>
</evidence>